<dbReference type="InterPro" id="IPR020807">
    <property type="entry name" value="PKS_DH"/>
</dbReference>
<dbReference type="InterPro" id="IPR036291">
    <property type="entry name" value="NAD(P)-bd_dom_sf"/>
</dbReference>
<dbReference type="InterPro" id="IPR016036">
    <property type="entry name" value="Malonyl_transacylase_ACP-bd"/>
</dbReference>
<reference evidence="9 10" key="1">
    <citation type="submission" date="2023-10" db="EMBL/GenBank/DDBJ databases">
        <title>Bacteria for the degradation of biodegradable plastic PBAT(Polybutylene adipate terephthalate).</title>
        <authorList>
            <person name="Weon H.-Y."/>
            <person name="Yeon J."/>
        </authorList>
    </citation>
    <scope>NUCLEOTIDE SEQUENCE [LARGE SCALE GENOMIC DNA]</scope>
    <source>
        <strain evidence="9 10">SBD 7-3</strain>
    </source>
</reference>
<dbReference type="Gene3D" id="1.10.1200.10">
    <property type="entry name" value="ACP-like"/>
    <property type="match status" value="1"/>
</dbReference>
<dbReference type="Gene3D" id="3.10.129.110">
    <property type="entry name" value="Polyketide synthase dehydratase"/>
    <property type="match status" value="1"/>
</dbReference>
<dbReference type="Pfam" id="PF21089">
    <property type="entry name" value="PKS_DH_N"/>
    <property type="match status" value="1"/>
</dbReference>
<dbReference type="SMART" id="SM00824">
    <property type="entry name" value="PKS_TE"/>
    <property type="match status" value="1"/>
</dbReference>
<dbReference type="InterPro" id="IPR020841">
    <property type="entry name" value="PKS_Beta-ketoAc_synthase_dom"/>
</dbReference>
<keyword evidence="10" id="KW-1185">Reference proteome</keyword>
<dbReference type="InterPro" id="IPR057326">
    <property type="entry name" value="KR_dom"/>
</dbReference>
<dbReference type="RefSeq" id="WP_316699967.1">
    <property type="nucleotide sequence ID" value="NZ_CP136336.1"/>
</dbReference>
<dbReference type="Pfam" id="PF14765">
    <property type="entry name" value="PS-DH"/>
    <property type="match status" value="1"/>
</dbReference>
<feature type="active site" description="Proton donor; for dehydratase activity" evidence="4">
    <location>
        <position position="1591"/>
    </location>
</feature>
<dbReference type="SMART" id="SM00823">
    <property type="entry name" value="PKS_PP"/>
    <property type="match status" value="1"/>
</dbReference>
<protein>
    <submittedName>
        <fullName evidence="9">Beta-ketoacyl synthase N-terminal-like domain-containing protein</fullName>
    </submittedName>
</protein>
<dbReference type="SMART" id="SM00827">
    <property type="entry name" value="PKS_AT"/>
    <property type="match status" value="1"/>
</dbReference>
<dbReference type="SMART" id="SM00826">
    <property type="entry name" value="PKS_DH"/>
    <property type="match status" value="1"/>
</dbReference>
<evidence type="ECO:0000256" key="4">
    <source>
        <dbReference type="PROSITE-ProRule" id="PRU01363"/>
    </source>
</evidence>
<dbReference type="SMART" id="SM00825">
    <property type="entry name" value="PKS_KS"/>
    <property type="match status" value="1"/>
</dbReference>
<keyword evidence="1" id="KW-0596">Phosphopantetheine</keyword>
<dbReference type="Pfam" id="PF08659">
    <property type="entry name" value="KR"/>
    <property type="match status" value="1"/>
</dbReference>
<dbReference type="Pfam" id="PF00550">
    <property type="entry name" value="PP-binding"/>
    <property type="match status" value="1"/>
</dbReference>
<dbReference type="Gene3D" id="3.40.366.10">
    <property type="entry name" value="Malonyl-Coenzyme A Acyl Carrier Protein, domain 2"/>
    <property type="match status" value="1"/>
</dbReference>
<dbReference type="CDD" id="cd08953">
    <property type="entry name" value="KR_2_SDR_x"/>
    <property type="match status" value="1"/>
</dbReference>
<dbReference type="PANTHER" id="PTHR43775:SF51">
    <property type="entry name" value="INACTIVE PHENOLPHTHIOCEROL SYNTHESIS POLYKETIDE SYNTHASE TYPE I PKS1-RELATED"/>
    <property type="match status" value="1"/>
</dbReference>
<accession>A0ABZ0CS08</accession>
<dbReference type="SUPFAM" id="SSF53901">
    <property type="entry name" value="Thiolase-like"/>
    <property type="match status" value="1"/>
</dbReference>
<feature type="region of interest" description="N-terminal hotdog fold" evidence="4">
    <location>
        <begin position="1390"/>
        <end position="1513"/>
    </location>
</feature>
<dbReference type="Pfam" id="PF00109">
    <property type="entry name" value="ketoacyl-synt"/>
    <property type="match status" value="1"/>
</dbReference>
<dbReference type="InterPro" id="IPR001227">
    <property type="entry name" value="Ac_transferase_dom_sf"/>
</dbReference>
<evidence type="ECO:0000256" key="1">
    <source>
        <dbReference type="ARBA" id="ARBA00022450"/>
    </source>
</evidence>
<feature type="domain" description="PKS/mFAS DH" evidence="8">
    <location>
        <begin position="1390"/>
        <end position="1680"/>
    </location>
</feature>
<dbReference type="Pfam" id="PF00975">
    <property type="entry name" value="Thioesterase"/>
    <property type="match status" value="1"/>
</dbReference>
<dbReference type="Pfam" id="PF22621">
    <property type="entry name" value="CurL-like_PKS_C"/>
    <property type="match status" value="1"/>
</dbReference>
<dbReference type="Gene3D" id="3.30.70.250">
    <property type="entry name" value="Malonyl-CoA ACP transacylase, ACP-binding"/>
    <property type="match status" value="1"/>
</dbReference>
<dbReference type="InterPro" id="IPR001031">
    <property type="entry name" value="Thioesterase"/>
</dbReference>
<dbReference type="InterPro" id="IPR042104">
    <property type="entry name" value="PKS_dehydratase_sf"/>
</dbReference>
<gene>
    <name evidence="9" type="ORF">RXV79_20540</name>
</gene>
<dbReference type="SUPFAM" id="SSF47336">
    <property type="entry name" value="ACP-like"/>
    <property type="match status" value="1"/>
</dbReference>
<feature type="region of interest" description="C-terminal hotdog fold" evidence="4">
    <location>
        <begin position="1527"/>
        <end position="1680"/>
    </location>
</feature>
<evidence type="ECO:0000256" key="2">
    <source>
        <dbReference type="ARBA" id="ARBA00022553"/>
    </source>
</evidence>
<evidence type="ECO:0000259" key="8">
    <source>
        <dbReference type="PROSITE" id="PS52019"/>
    </source>
</evidence>
<keyword evidence="3" id="KW-0808">Transferase</keyword>
<dbReference type="Proteomes" id="UP001303946">
    <property type="component" value="Chromosome"/>
</dbReference>
<dbReference type="InterPro" id="IPR049900">
    <property type="entry name" value="PKS_mFAS_DH"/>
</dbReference>
<feature type="domain" description="Carrier" evidence="6">
    <location>
        <begin position="1780"/>
        <end position="1855"/>
    </location>
</feature>
<dbReference type="Gene3D" id="3.40.50.1820">
    <property type="entry name" value="alpha/beta hydrolase"/>
    <property type="match status" value="1"/>
</dbReference>
<dbReference type="PANTHER" id="PTHR43775">
    <property type="entry name" value="FATTY ACID SYNTHASE"/>
    <property type="match status" value="1"/>
</dbReference>
<organism evidence="9 10">
    <name type="scientific">Piscinibacter gummiphilus</name>
    <dbReference type="NCBI Taxonomy" id="946333"/>
    <lineage>
        <taxon>Bacteria</taxon>
        <taxon>Pseudomonadati</taxon>
        <taxon>Pseudomonadota</taxon>
        <taxon>Betaproteobacteria</taxon>
        <taxon>Burkholderiales</taxon>
        <taxon>Sphaerotilaceae</taxon>
        <taxon>Piscinibacter</taxon>
    </lineage>
</organism>
<dbReference type="SUPFAM" id="SSF55048">
    <property type="entry name" value="Probable ACP-binding domain of malonyl-CoA ACP transacylase"/>
    <property type="match status" value="1"/>
</dbReference>
<dbReference type="InterPro" id="IPR013968">
    <property type="entry name" value="PKS_KR"/>
</dbReference>
<dbReference type="SUPFAM" id="SSF52151">
    <property type="entry name" value="FabD/lysophospholipase-like"/>
    <property type="match status" value="1"/>
</dbReference>
<dbReference type="Pfam" id="PF21394">
    <property type="entry name" value="Beta-ketacyl_N"/>
    <property type="match status" value="1"/>
</dbReference>
<evidence type="ECO:0000313" key="10">
    <source>
        <dbReference type="Proteomes" id="UP001303946"/>
    </source>
</evidence>
<keyword evidence="2" id="KW-0597">Phosphoprotein</keyword>
<dbReference type="InterPro" id="IPR014043">
    <property type="entry name" value="Acyl_transferase_dom"/>
</dbReference>
<feature type="active site" description="Proton acceptor; for dehydratase activity" evidence="4">
    <location>
        <position position="1421"/>
    </location>
</feature>
<dbReference type="Gene3D" id="3.40.47.10">
    <property type="match status" value="1"/>
</dbReference>
<evidence type="ECO:0000256" key="3">
    <source>
        <dbReference type="ARBA" id="ARBA00022679"/>
    </source>
</evidence>
<dbReference type="InterPro" id="IPR050091">
    <property type="entry name" value="PKS_NRPS_Biosynth_Enz"/>
</dbReference>
<dbReference type="Pfam" id="PF00698">
    <property type="entry name" value="Acyl_transf_1"/>
    <property type="match status" value="1"/>
</dbReference>
<feature type="domain" description="Ketosynthase family 3 (KS3)" evidence="7">
    <location>
        <begin position="7"/>
        <end position="435"/>
    </location>
</feature>
<proteinExistence type="predicted"/>
<dbReference type="SUPFAM" id="SSF51735">
    <property type="entry name" value="NAD(P)-binding Rossmann-fold domains"/>
    <property type="match status" value="2"/>
</dbReference>
<dbReference type="InterPro" id="IPR036736">
    <property type="entry name" value="ACP-like_sf"/>
</dbReference>
<dbReference type="InterPro" id="IPR049490">
    <property type="entry name" value="C883_1060-like_KR_N"/>
</dbReference>
<dbReference type="InterPro" id="IPR016035">
    <property type="entry name" value="Acyl_Trfase/lysoPLipase"/>
</dbReference>
<sequence length="2173" mass="236282">MTDEVNETDIAIVGMAIRVPGASNPEEFWANLRNGVEATRPYTDEELLAKGVSQSTLADPNYVKAGIQLQDLDAFDPEFFGFSQKEAAILDPQHRQFYEVCWEALERAGHPPETFEGAVGLFAGCGMGAYFTFNLLSNPELVDSVGLFLLRHTGNDKDFLSTRVSYAFNLHGPCVNVQTACSTSLVATHMAVQSLLSRECDMALAGGVTIEVPHGVGYHYKEGEVLSPDGHCRTFDHRSKGTVFGSGAGVVVLRRLEDALRDGDHVHAVIKGSAVNNDGARKVGYLAPSVDGQAACITEALAVSDVTADTLSYIECHGTATPVGDPIEIAALTQAFRDTTDKVGYCKVGSVKTNIGHLDTAAGVASLIKATLALEHKQIPPSLNFEAPNPRIGFEGSPFTVASKLADWTTDGGPRRAGVNSLGVGGTNAFVVLQEAPARKPSAIDESTQLLVLSGRNRKALDDNAKRLAAWLREHPEQPLADVAYTLNVGRRGFEQRRVLAATNRDEAIALLESNDAKRVFNHTKDLEHPQVVFMFPGGGAQYVRMGAGLYEKEPVFREWIDKGLAILKNRFNADLAPVLLAKEVTPELNDAIAKPSAQLPLTFLVEIALTKLWESYGVEPDMVIGHSMGENAAACIAGVFSFEDGLGLLLLRGQLVEQTPRGSMISVPMAAKELWPLLGSELDLASANSPQLSVMSGPLPPLEALAAKLKEQGIDTQRVKVDVAGHSRLLDGILPRFRQYLQSIQLHEPKIKLVSNFTGKWLEPGKARDPEYWVQHFRNSILFADGVDTLLENDNLVFLEVGPGNMLGSFVRQNPRSPTQRVLSSMRHPNDPLPDHVYFRTVMGRLWALGVDFDVTRLWGKNRHRVTLPSYAFQHGHYWIEPGTGKLGAGRADAERPLRQADMADWFKKPRWVQQGILESDDEPKTWLAFHGREPLSLAMVSGLREDGHTVISVLPGDTYAQVDDNTYTIAAEAGGVGYPELLQSLEERGIVPDRVLHTWLVTLDRAFRAGSTFFHRNQEHGFYSLFHLARALAKAGLADRGLHMTVVSNGALRVGDEALLFPDKATALGPAAVIPREFPNVTCAFVDVDLGAPRAGTKRTSQNDLALAKMAADVSGELLAEPGTRVIAWRNGVRWERHLSNVKSPAGELPATKLREGGVYLITGGLGGIGGLMAEWLAREYKAKLVLLGRTPLPARGEWDAWLAEHDAGDSIAQGIRKVRQLESLGATVLPLSADVAVADRMKEVVDEARAAFKQIHGVFHAAGTIRDSLIQVKSPRDIEDVFSAKVYGTLVLDEIFREQPLDFMVLFSSTSTYIAPSGQIDYVGASAFVNAFAESCRGARPYPVTSIAWGIWKDVGMVGQLGAPADAGLNNDAGVTQGEPLPVGNPHFDKRFSARDGLAQLELFTGVLKSTDWVIDEHRLGSGEALLPGTGYLELVRAALAELGQASGWQLSNLVFENPLFVADGSSREFRVRLRGDEQRWDVEILAAGEREGRFVRCATARVTPAKSDAPSQVDIAAIEARCTGKSEVAAGSGALRTRQESHIRFGPRWRVLKRLQLGQKEAIAQLQLPAEFHGDLATNGLHPGLLDIATGYAMDLIPGYADQDVVQNLWAPISYRGLRFIAPLTDEVHSWVRLASEGSVTSDFAAFDVTLTDAQGNVLAEVDRLTLRRLDGPWHAPKPEAGVDSSGEGATEPATRAKTLSPGEIALRHNVSQGIAPADGLKALDRILRGDMPSEVIVSSMKIDELIAQAESLSRAALSTGEARFSRPELDSDFAPPRDSFEKGLAELWGKLLGVEGVGIHDSFFDLGGHSLIAVRLFNDIADKFEVDLPMSVLMQSPTIEGLATLVRGEAYSEEAAAAEAESGATAAPRQKAELRFRHVVPMHTGPVAGRTPLFVVAGMFGNVLNLSHLAHLLGEDRPFYALQARGLYGDVEPHDNFEEAAADYIAEIVQIQPQGPYLLGGFSGGGLIAYEMARQLMAKGEEVQGVLMLDTPAREIPNFSLGDKLTMLLQSAQREGLGIVGKKIAARIEWEKEKRRRQEERAANNGNAVAAEANTANFQSRRIGDAFLRALAKYKIPKVPVKVAVFRPKLDVKFRLSGGRLVDSYRNYVREDNFWTPHVGHLQVFEVPGNHDNMVLEPNVRVLVSLLRRVIEGLSKGSNQETKKGVVA</sequence>
<dbReference type="Gene3D" id="3.40.50.720">
    <property type="entry name" value="NAD(P)-binding Rossmann-like Domain"/>
    <property type="match status" value="1"/>
</dbReference>
<dbReference type="InterPro" id="IPR020802">
    <property type="entry name" value="TesA-like"/>
</dbReference>
<feature type="region of interest" description="Disordered" evidence="5">
    <location>
        <begin position="1675"/>
        <end position="1700"/>
    </location>
</feature>
<evidence type="ECO:0000259" key="6">
    <source>
        <dbReference type="PROSITE" id="PS50075"/>
    </source>
</evidence>
<dbReference type="InterPro" id="IPR014031">
    <property type="entry name" value="Ketoacyl_synth_C"/>
</dbReference>
<evidence type="ECO:0000313" key="9">
    <source>
        <dbReference type="EMBL" id="WOB07296.1"/>
    </source>
</evidence>
<dbReference type="Gene3D" id="3.30.70.3290">
    <property type="match status" value="1"/>
</dbReference>
<dbReference type="PROSITE" id="PS52004">
    <property type="entry name" value="KS3_2"/>
    <property type="match status" value="1"/>
</dbReference>
<dbReference type="PROSITE" id="PS50075">
    <property type="entry name" value="CARRIER"/>
    <property type="match status" value="1"/>
</dbReference>
<dbReference type="InterPro" id="IPR029058">
    <property type="entry name" value="AB_hydrolase_fold"/>
</dbReference>
<dbReference type="InterPro" id="IPR020806">
    <property type="entry name" value="PKS_PP-bd"/>
</dbReference>
<dbReference type="SMART" id="SM00822">
    <property type="entry name" value="PKS_KR"/>
    <property type="match status" value="1"/>
</dbReference>
<dbReference type="InterPro" id="IPR009081">
    <property type="entry name" value="PP-bd_ACP"/>
</dbReference>
<evidence type="ECO:0000259" key="7">
    <source>
        <dbReference type="PROSITE" id="PS52004"/>
    </source>
</evidence>
<dbReference type="Pfam" id="PF02801">
    <property type="entry name" value="Ketoacyl-synt_C"/>
    <property type="match status" value="1"/>
</dbReference>
<dbReference type="PROSITE" id="PS52019">
    <property type="entry name" value="PKS_MFAS_DH"/>
    <property type="match status" value="1"/>
</dbReference>
<dbReference type="InterPro" id="IPR049551">
    <property type="entry name" value="PKS_DH_C"/>
</dbReference>
<dbReference type="InterPro" id="IPR016039">
    <property type="entry name" value="Thiolase-like"/>
</dbReference>
<evidence type="ECO:0000256" key="5">
    <source>
        <dbReference type="SAM" id="MobiDB-lite"/>
    </source>
</evidence>
<dbReference type="InterPro" id="IPR049552">
    <property type="entry name" value="PKS_DH_N"/>
</dbReference>
<dbReference type="EMBL" id="CP136336">
    <property type="protein sequence ID" value="WOB07296.1"/>
    <property type="molecule type" value="Genomic_DNA"/>
</dbReference>
<dbReference type="InterPro" id="IPR014030">
    <property type="entry name" value="Ketoacyl_synth_N"/>
</dbReference>
<dbReference type="CDD" id="cd00833">
    <property type="entry name" value="PKS"/>
    <property type="match status" value="1"/>
</dbReference>
<dbReference type="SUPFAM" id="SSF53474">
    <property type="entry name" value="alpha/beta-Hydrolases"/>
    <property type="match status" value="1"/>
</dbReference>
<name>A0ABZ0CS08_9BURK</name>